<gene>
    <name evidence="2" type="ORF">SRM_p61008</name>
</gene>
<dbReference type="AlphaFoldDB" id="D5H4C4"/>
<evidence type="ECO:0000313" key="3">
    <source>
        <dbReference type="Proteomes" id="UP000000933"/>
    </source>
</evidence>
<dbReference type="InterPro" id="IPR036397">
    <property type="entry name" value="RNaseH_sf"/>
</dbReference>
<dbReference type="EMBL" id="FP565812">
    <property type="protein sequence ID" value="CBH22764.1"/>
    <property type="molecule type" value="Genomic_DNA"/>
</dbReference>
<dbReference type="KEGG" id="srm:SRM_p61008"/>
<protein>
    <recommendedName>
        <fullName evidence="1">Predicted 3'-5' exonuclease PolB-like domain-containing protein</fullName>
    </recommendedName>
</protein>
<reference evidence="3" key="2">
    <citation type="submission" date="2010-04" db="EMBL/GenBank/DDBJ databases">
        <title>Genome sequence of Salinibacter ruber M8.</title>
        <authorList>
            <consortium name="Genoscope"/>
        </authorList>
    </citation>
    <scope>NUCLEOTIDE SEQUENCE [LARGE SCALE GENOMIC DNA]</scope>
    <source>
        <strain evidence="3">M8</strain>
        <plasmid evidence="3">pSR61</plasmid>
    </source>
</reference>
<dbReference type="InterPro" id="IPR012337">
    <property type="entry name" value="RNaseH-like_sf"/>
</dbReference>
<reference evidence="2 3" key="1">
    <citation type="journal article" date="2010" name="ISME J.">
        <title>Fine-scale evolution: genomic, phenotypic and ecological differentiation in two coexisting Salinibacter ruber strains.</title>
        <authorList>
            <person name="Pena A."/>
            <person name="Teeling H."/>
            <person name="Huerta-Cepas J."/>
            <person name="Santos F."/>
            <person name="Yarza P."/>
            <person name="Brito-Echeverria J."/>
            <person name="Lucio M."/>
            <person name="Schmitt-Kopplin P."/>
            <person name="Meseguer I."/>
            <person name="Schenowitz C."/>
            <person name="Dossat C."/>
            <person name="Barbe V."/>
            <person name="Dopazo J."/>
            <person name="Rossello-Mora R."/>
            <person name="Schuler M."/>
            <person name="Glockner F.O."/>
            <person name="Amann R."/>
            <person name="Gabaldon T."/>
            <person name="Anton J."/>
        </authorList>
    </citation>
    <scope>NUCLEOTIDE SEQUENCE [LARGE SCALE GENOMIC DNA]</scope>
    <source>
        <strain evidence="2 3">M8</strain>
        <plasmid evidence="3">pSR61</plasmid>
    </source>
</reference>
<dbReference type="RefSeq" id="WP_013060364.1">
    <property type="nucleotide sequence ID" value="NC_014030.1"/>
</dbReference>
<dbReference type="GO" id="GO:0003676">
    <property type="term" value="F:nucleic acid binding"/>
    <property type="evidence" value="ECO:0007669"/>
    <property type="project" value="InterPro"/>
</dbReference>
<sequence length="222" mass="24634">MAYVAWDIETCPLPSETLPSAQQERLGSEVERLREQSPDEDEEALHRQAGSFHPHLGWICCISAVRGGLDGKEEPKSWTAASPAEEKDLLDQFWADVHAIGRHHDQSGKDLQWVTFNGKNFDVPFLTSRTVANGLAPTREDIMHTYPYSHEPHADLTGLWPNSNYSLEGLCSFLDVDLPKDEVDGSMVAELTRDGQIQEVAAYCEGDAVATLRCGQEVSVLL</sequence>
<evidence type="ECO:0000313" key="2">
    <source>
        <dbReference type="EMBL" id="CBH22764.1"/>
    </source>
</evidence>
<geneLocation type="plasmid" evidence="2 3">
    <name>pSR61</name>
</geneLocation>
<feature type="domain" description="Predicted 3'-5' exonuclease PolB-like" evidence="1">
    <location>
        <begin position="59"/>
        <end position="211"/>
    </location>
</feature>
<accession>D5H4C4</accession>
<dbReference type="HOGENOM" id="CLU_1244609_0_0_10"/>
<name>D5H4C4_SALRM</name>
<organism evidence="2 3">
    <name type="scientific">Salinibacter ruber (strain M8)</name>
    <dbReference type="NCBI Taxonomy" id="761659"/>
    <lineage>
        <taxon>Bacteria</taxon>
        <taxon>Pseudomonadati</taxon>
        <taxon>Rhodothermota</taxon>
        <taxon>Rhodothermia</taxon>
        <taxon>Rhodothermales</taxon>
        <taxon>Salinibacteraceae</taxon>
        <taxon>Salinibacter</taxon>
    </lineage>
</organism>
<evidence type="ECO:0000259" key="1">
    <source>
        <dbReference type="Pfam" id="PF10108"/>
    </source>
</evidence>
<proteinExistence type="predicted"/>
<dbReference type="Proteomes" id="UP000000933">
    <property type="component" value="Plasmid pSR61"/>
</dbReference>
<dbReference type="Gene3D" id="3.30.420.10">
    <property type="entry name" value="Ribonuclease H-like superfamily/Ribonuclease H"/>
    <property type="match status" value="1"/>
</dbReference>
<dbReference type="SUPFAM" id="SSF53098">
    <property type="entry name" value="Ribonuclease H-like"/>
    <property type="match status" value="1"/>
</dbReference>
<dbReference type="Pfam" id="PF10108">
    <property type="entry name" value="DNA_pol_B_exo2"/>
    <property type="match status" value="1"/>
</dbReference>
<dbReference type="InterPro" id="IPR019288">
    <property type="entry name" value="3'-5'_exonuclease_PolB-like"/>
</dbReference>
<keyword evidence="2" id="KW-0614">Plasmid</keyword>